<dbReference type="RefSeq" id="WP_011188994.1">
    <property type="nucleotide sequence ID" value="NC_006138.1"/>
</dbReference>
<reference evidence="10" key="1">
    <citation type="journal article" date="2004" name="Environ. Microbiol.">
        <title>The genome of Desulfotalea psychrophila, a sulfate-reducing bacterium from permanently cold Arctic sediments.</title>
        <authorList>
            <person name="Rabus R."/>
            <person name="Ruepp A."/>
            <person name="Frickey T."/>
            <person name="Rattei T."/>
            <person name="Fartmann B."/>
            <person name="Stark M."/>
            <person name="Bauer M."/>
            <person name="Zibat A."/>
            <person name="Lombardot T."/>
            <person name="Becker I."/>
            <person name="Amann J."/>
            <person name="Gellner K."/>
            <person name="Teeling H."/>
            <person name="Leuschner W.D."/>
            <person name="Gloeckner F.-O."/>
            <person name="Lupas A.N."/>
            <person name="Amann R."/>
            <person name="Klenk H.-P."/>
        </authorList>
    </citation>
    <scope>NUCLEOTIDE SEQUENCE [LARGE SCALE GENOMIC DNA]</scope>
    <source>
        <strain evidence="10">DSM 12343 / LSv54</strain>
    </source>
</reference>
<evidence type="ECO:0000256" key="7">
    <source>
        <dbReference type="SAM" id="Phobius"/>
    </source>
</evidence>
<dbReference type="EMBL" id="CR522870">
    <property type="protein sequence ID" value="CAG36482.1"/>
    <property type="molecule type" value="Genomic_DNA"/>
</dbReference>
<evidence type="ECO:0000256" key="4">
    <source>
        <dbReference type="ARBA" id="ARBA00022989"/>
    </source>
</evidence>
<dbReference type="InterPro" id="IPR003838">
    <property type="entry name" value="ABC3_permease_C"/>
</dbReference>
<dbReference type="AlphaFoldDB" id="Q6AME3"/>
<sequence>MRRLVVLPFSKSVQMACQSLRARALRSAITTMSLVLAVAFLSYSQVGNIIIQQLAGSGDSEIVGELQALGYTGDVAAAAKQRWIVFLSLLVCVVGIINAQIMSVTERFREIGTLKCLGALDSFVVRVFVLEAGIQGLVGSIFGAIVGLLVATGTALFRFGSPVQAAFFSIEVLISFIITLAIGTGLSLIGALYPAIIAARMQPVEAMRREQ</sequence>
<evidence type="ECO:0000256" key="3">
    <source>
        <dbReference type="ARBA" id="ARBA00022692"/>
    </source>
</evidence>
<keyword evidence="10" id="KW-1185">Reference proteome</keyword>
<feature type="transmembrane region" description="Helical" evidence="7">
    <location>
        <begin position="123"/>
        <end position="152"/>
    </location>
</feature>
<evidence type="ECO:0000259" key="8">
    <source>
        <dbReference type="Pfam" id="PF02687"/>
    </source>
</evidence>
<feature type="transmembrane region" description="Helical" evidence="7">
    <location>
        <begin position="24"/>
        <end position="43"/>
    </location>
</feature>
<dbReference type="GO" id="GO:0022857">
    <property type="term" value="F:transmembrane transporter activity"/>
    <property type="evidence" value="ECO:0007669"/>
    <property type="project" value="TreeGrafter"/>
</dbReference>
<evidence type="ECO:0000256" key="2">
    <source>
        <dbReference type="ARBA" id="ARBA00022475"/>
    </source>
</evidence>
<gene>
    <name evidence="9" type="ordered locus">DP1753</name>
</gene>
<organism evidence="9 10">
    <name type="scientific">Desulfotalea psychrophila (strain LSv54 / DSM 12343)</name>
    <dbReference type="NCBI Taxonomy" id="177439"/>
    <lineage>
        <taxon>Bacteria</taxon>
        <taxon>Pseudomonadati</taxon>
        <taxon>Thermodesulfobacteriota</taxon>
        <taxon>Desulfobulbia</taxon>
        <taxon>Desulfobulbales</taxon>
        <taxon>Desulfocapsaceae</taxon>
        <taxon>Desulfotalea</taxon>
    </lineage>
</organism>
<feature type="domain" description="ABC3 transporter permease C-terminal" evidence="8">
    <location>
        <begin position="84"/>
        <end position="203"/>
    </location>
</feature>
<keyword evidence="3 7" id="KW-0812">Transmembrane</keyword>
<dbReference type="Pfam" id="PF02687">
    <property type="entry name" value="FtsX"/>
    <property type="match status" value="1"/>
</dbReference>
<feature type="transmembrane region" description="Helical" evidence="7">
    <location>
        <begin position="83"/>
        <end position="102"/>
    </location>
</feature>
<keyword evidence="5 7" id="KW-0472">Membrane</keyword>
<keyword evidence="4 7" id="KW-1133">Transmembrane helix</keyword>
<protein>
    <recommendedName>
        <fullName evidence="8">ABC3 transporter permease C-terminal domain-containing protein</fullName>
    </recommendedName>
</protein>
<comment type="similarity">
    <text evidence="6">Belongs to the ABC-4 integral membrane protein family.</text>
</comment>
<evidence type="ECO:0000313" key="10">
    <source>
        <dbReference type="Proteomes" id="UP000000602"/>
    </source>
</evidence>
<evidence type="ECO:0000256" key="6">
    <source>
        <dbReference type="ARBA" id="ARBA00038076"/>
    </source>
</evidence>
<dbReference type="PANTHER" id="PTHR30572">
    <property type="entry name" value="MEMBRANE COMPONENT OF TRANSPORTER-RELATED"/>
    <property type="match status" value="1"/>
</dbReference>
<comment type="subcellular location">
    <subcellularLocation>
        <location evidence="1">Cell membrane</location>
        <topology evidence="1">Multi-pass membrane protein</topology>
    </subcellularLocation>
</comment>
<dbReference type="PANTHER" id="PTHR30572:SF4">
    <property type="entry name" value="ABC TRANSPORTER PERMEASE YTRF"/>
    <property type="match status" value="1"/>
</dbReference>
<dbReference type="STRING" id="177439.DP1753"/>
<evidence type="ECO:0000256" key="1">
    <source>
        <dbReference type="ARBA" id="ARBA00004651"/>
    </source>
</evidence>
<keyword evidence="2" id="KW-1003">Cell membrane</keyword>
<feature type="transmembrane region" description="Helical" evidence="7">
    <location>
        <begin position="172"/>
        <end position="199"/>
    </location>
</feature>
<dbReference type="KEGG" id="dps:DP1753"/>
<proteinExistence type="inferred from homology"/>
<evidence type="ECO:0000313" key="9">
    <source>
        <dbReference type="EMBL" id="CAG36482.1"/>
    </source>
</evidence>
<dbReference type="OrthoDB" id="9780560at2"/>
<name>Q6AME3_DESPS</name>
<accession>Q6AME3</accession>
<dbReference type="InterPro" id="IPR050250">
    <property type="entry name" value="Macrolide_Exporter_MacB"/>
</dbReference>
<dbReference type="Proteomes" id="UP000000602">
    <property type="component" value="Chromosome"/>
</dbReference>
<dbReference type="HOGENOM" id="CLU_066831_0_0_7"/>
<evidence type="ECO:0000256" key="5">
    <source>
        <dbReference type="ARBA" id="ARBA00023136"/>
    </source>
</evidence>
<dbReference type="GO" id="GO:0005886">
    <property type="term" value="C:plasma membrane"/>
    <property type="evidence" value="ECO:0007669"/>
    <property type="project" value="UniProtKB-SubCell"/>
</dbReference>
<dbReference type="eggNOG" id="COG0577">
    <property type="taxonomic scope" value="Bacteria"/>
</dbReference>